<dbReference type="PANTHER" id="PTHR42701:SF1">
    <property type="entry name" value="IMIDAZOLE GLYCEROL PHOSPHATE SYNTHASE SUBUNIT HISH"/>
    <property type="match status" value="1"/>
</dbReference>
<comment type="catalytic activity">
    <reaction evidence="8 10">
        <text>5-[(5-phospho-1-deoxy-D-ribulos-1-ylimino)methylamino]-1-(5-phospho-beta-D-ribosyl)imidazole-4-carboxamide + L-glutamine = D-erythro-1-(imidazol-4-yl)glycerol 3-phosphate + 5-amino-1-(5-phospho-beta-D-ribosyl)imidazole-4-carboxamide + L-glutamate + H(+)</text>
        <dbReference type="Rhea" id="RHEA:24793"/>
        <dbReference type="ChEBI" id="CHEBI:15378"/>
        <dbReference type="ChEBI" id="CHEBI:29985"/>
        <dbReference type="ChEBI" id="CHEBI:58278"/>
        <dbReference type="ChEBI" id="CHEBI:58359"/>
        <dbReference type="ChEBI" id="CHEBI:58475"/>
        <dbReference type="ChEBI" id="CHEBI:58525"/>
        <dbReference type="EC" id="4.3.2.10"/>
    </reaction>
</comment>
<evidence type="ECO:0000256" key="3">
    <source>
        <dbReference type="ARBA" id="ARBA00022605"/>
    </source>
</evidence>
<evidence type="ECO:0000256" key="7">
    <source>
        <dbReference type="ARBA" id="ARBA00023239"/>
    </source>
</evidence>
<dbReference type="EC" id="4.3.2.10" evidence="10"/>
<dbReference type="InterPro" id="IPR029062">
    <property type="entry name" value="Class_I_gatase-like"/>
</dbReference>
<keyword evidence="7 10" id="KW-0456">Lyase</keyword>
<keyword evidence="5 10" id="KW-0315">Glutamine amidotransferase</keyword>
<reference evidence="14" key="1">
    <citation type="submission" date="2017-11" db="EMBL/GenBank/DDBJ databases">
        <authorList>
            <person name="Zhu W."/>
        </authorList>
    </citation>
    <scope>NUCLEOTIDE SEQUENCE [LARGE SCALE GENOMIC DNA]</scope>
    <source>
        <strain evidence="14">CAU 1051</strain>
    </source>
</reference>
<keyword evidence="10" id="KW-0963">Cytoplasm</keyword>
<comment type="catalytic activity">
    <reaction evidence="9 10">
        <text>L-glutamine + H2O = L-glutamate + NH4(+)</text>
        <dbReference type="Rhea" id="RHEA:15889"/>
        <dbReference type="ChEBI" id="CHEBI:15377"/>
        <dbReference type="ChEBI" id="CHEBI:28938"/>
        <dbReference type="ChEBI" id="CHEBI:29985"/>
        <dbReference type="ChEBI" id="CHEBI:58359"/>
        <dbReference type="EC" id="3.5.1.2"/>
    </reaction>
</comment>
<comment type="subunit">
    <text evidence="2 10">Heterodimer of HisH and HisF.</text>
</comment>
<feature type="domain" description="Glutamine amidotransferase" evidence="12">
    <location>
        <begin position="4"/>
        <end position="195"/>
    </location>
</feature>
<dbReference type="GO" id="GO:0005737">
    <property type="term" value="C:cytoplasm"/>
    <property type="evidence" value="ECO:0007669"/>
    <property type="project" value="UniProtKB-SubCell"/>
</dbReference>
<dbReference type="Gene3D" id="3.40.50.880">
    <property type="match status" value="1"/>
</dbReference>
<dbReference type="GO" id="GO:0004359">
    <property type="term" value="F:glutaminase activity"/>
    <property type="evidence" value="ECO:0007669"/>
    <property type="project" value="UniProtKB-EC"/>
</dbReference>
<dbReference type="SUPFAM" id="SSF52317">
    <property type="entry name" value="Class I glutamine amidotransferase-like"/>
    <property type="match status" value="1"/>
</dbReference>
<keyword evidence="4 10" id="KW-0378">Hydrolase</keyword>
<evidence type="ECO:0000313" key="14">
    <source>
        <dbReference type="Proteomes" id="UP000256520"/>
    </source>
</evidence>
<dbReference type="CDD" id="cd01748">
    <property type="entry name" value="GATase1_IGP_Synthase"/>
    <property type="match status" value="1"/>
</dbReference>
<dbReference type="InterPro" id="IPR017926">
    <property type="entry name" value="GATASE"/>
</dbReference>
<comment type="function">
    <text evidence="10">IGPS catalyzes the conversion of PRFAR and glutamine to IGP, AICAR and glutamate. The HisH subunit catalyzes the hydrolysis of glutamine to glutamate and ammonia as part of the synthesis of IGP and AICAR. The resulting ammonia molecule is channeled to the active site of HisF.</text>
</comment>
<dbReference type="AlphaFoldDB" id="A0A3D8Q006"/>
<dbReference type="InterPro" id="IPR010139">
    <property type="entry name" value="Imidazole-glycPsynth_HisH"/>
</dbReference>
<keyword evidence="6 10" id="KW-0368">Histidine biosynthesis</keyword>
<evidence type="ECO:0000256" key="11">
    <source>
        <dbReference type="PIRSR" id="PIRSR000495-1"/>
    </source>
</evidence>
<dbReference type="GO" id="GO:0016829">
    <property type="term" value="F:lyase activity"/>
    <property type="evidence" value="ECO:0007669"/>
    <property type="project" value="UniProtKB-KW"/>
</dbReference>
<dbReference type="NCBIfam" id="TIGR01855">
    <property type="entry name" value="IMP_synth_hisH"/>
    <property type="match status" value="1"/>
</dbReference>
<evidence type="ECO:0000313" key="13">
    <source>
        <dbReference type="EMBL" id="RDW21167.1"/>
    </source>
</evidence>
<name>A0A3D8Q006_9BACI</name>
<evidence type="ECO:0000256" key="1">
    <source>
        <dbReference type="ARBA" id="ARBA00005091"/>
    </source>
</evidence>
<proteinExistence type="inferred from homology"/>
<evidence type="ECO:0000256" key="5">
    <source>
        <dbReference type="ARBA" id="ARBA00022962"/>
    </source>
</evidence>
<comment type="caution">
    <text evidence="13">The sequence shown here is derived from an EMBL/GenBank/DDBJ whole genome shotgun (WGS) entry which is preliminary data.</text>
</comment>
<sequence>MIAIIDYGAGNIKSLQFALDKLKLESELTTDPQFIRDAKSIILPGVGAFKDAMDALNELDLVSVLKQEISAGKPILGICLGMQLFYEQGFEDGSWEGLGFLKGSVNRITDSVKVPHMGWNTLTQHQDSSLLHNLTDNPSVYFVHSYAVGGNLEKDTLVASAQYGGTIPAIVKKGNIVGMQFHPEKSGKTGIQLLKNYGGLIS</sequence>
<dbReference type="Pfam" id="PF00117">
    <property type="entry name" value="GATase"/>
    <property type="match status" value="1"/>
</dbReference>
<dbReference type="Proteomes" id="UP000256520">
    <property type="component" value="Unassembled WGS sequence"/>
</dbReference>
<dbReference type="UniPathway" id="UPA00031">
    <property type="reaction ID" value="UER00010"/>
</dbReference>
<dbReference type="OrthoDB" id="9807137at2"/>
<protein>
    <recommendedName>
        <fullName evidence="10">Imidazole glycerol phosphate synthase subunit HisH</fullName>
        <ecNumber evidence="10">4.3.2.10</ecNumber>
    </recommendedName>
    <alternativeName>
        <fullName evidence="10">IGP synthase glutaminase subunit</fullName>
        <ecNumber evidence="10">3.5.1.2</ecNumber>
    </alternativeName>
    <alternativeName>
        <fullName evidence="10">IGP synthase subunit HisH</fullName>
    </alternativeName>
    <alternativeName>
        <fullName evidence="10">ImGP synthase subunit HisH</fullName>
        <shortName evidence="10">IGPS subunit HisH</shortName>
    </alternativeName>
</protein>
<evidence type="ECO:0000256" key="10">
    <source>
        <dbReference type="HAMAP-Rule" id="MF_00278"/>
    </source>
</evidence>
<evidence type="ECO:0000256" key="4">
    <source>
        <dbReference type="ARBA" id="ARBA00022801"/>
    </source>
</evidence>
<dbReference type="HAMAP" id="MF_00278">
    <property type="entry name" value="HisH"/>
    <property type="match status" value="1"/>
</dbReference>
<accession>A0A3D8Q006</accession>
<dbReference type="EC" id="3.5.1.2" evidence="10"/>
<dbReference type="PIRSF" id="PIRSF000495">
    <property type="entry name" value="Amidotransf_hisH"/>
    <property type="match status" value="1"/>
</dbReference>
<feature type="active site" evidence="10 11">
    <location>
        <position position="182"/>
    </location>
</feature>
<keyword evidence="14" id="KW-1185">Reference proteome</keyword>
<dbReference type="GO" id="GO:0000105">
    <property type="term" value="P:L-histidine biosynthetic process"/>
    <property type="evidence" value="ECO:0007669"/>
    <property type="project" value="UniProtKB-UniRule"/>
</dbReference>
<evidence type="ECO:0000256" key="6">
    <source>
        <dbReference type="ARBA" id="ARBA00023102"/>
    </source>
</evidence>
<feature type="active site" evidence="10 11">
    <location>
        <position position="184"/>
    </location>
</feature>
<organism evidence="13 14">
    <name type="scientific">Oceanobacillus chungangensis</name>
    <dbReference type="NCBI Taxonomy" id="1229152"/>
    <lineage>
        <taxon>Bacteria</taxon>
        <taxon>Bacillati</taxon>
        <taxon>Bacillota</taxon>
        <taxon>Bacilli</taxon>
        <taxon>Bacillales</taxon>
        <taxon>Bacillaceae</taxon>
        <taxon>Oceanobacillus</taxon>
    </lineage>
</organism>
<evidence type="ECO:0000259" key="12">
    <source>
        <dbReference type="Pfam" id="PF00117"/>
    </source>
</evidence>
<evidence type="ECO:0000256" key="8">
    <source>
        <dbReference type="ARBA" id="ARBA00047838"/>
    </source>
</evidence>
<keyword evidence="3 10" id="KW-0028">Amino-acid biosynthesis</keyword>
<dbReference type="PROSITE" id="PS51273">
    <property type="entry name" value="GATASE_TYPE_1"/>
    <property type="match status" value="1"/>
</dbReference>
<dbReference type="EMBL" id="PIOD01000003">
    <property type="protein sequence ID" value="RDW21167.1"/>
    <property type="molecule type" value="Genomic_DNA"/>
</dbReference>
<evidence type="ECO:0000256" key="9">
    <source>
        <dbReference type="ARBA" id="ARBA00049534"/>
    </source>
</evidence>
<dbReference type="RefSeq" id="WP_115748265.1">
    <property type="nucleotide sequence ID" value="NZ_PIOD01000003.1"/>
</dbReference>
<dbReference type="PANTHER" id="PTHR42701">
    <property type="entry name" value="IMIDAZOLE GLYCEROL PHOSPHATE SYNTHASE SUBUNIT HISH"/>
    <property type="match status" value="1"/>
</dbReference>
<feature type="active site" description="Nucleophile" evidence="10 11">
    <location>
        <position position="79"/>
    </location>
</feature>
<comment type="subcellular location">
    <subcellularLocation>
        <location evidence="10">Cytoplasm</location>
    </subcellularLocation>
</comment>
<evidence type="ECO:0000256" key="2">
    <source>
        <dbReference type="ARBA" id="ARBA00011152"/>
    </source>
</evidence>
<gene>
    <name evidence="10 13" type="primary">hisH</name>
    <name evidence="13" type="ORF">CWR45_02670</name>
</gene>
<comment type="pathway">
    <text evidence="1 10">Amino-acid biosynthesis; L-histidine biosynthesis; L-histidine from 5-phospho-alpha-D-ribose 1-diphosphate: step 5/9.</text>
</comment>
<dbReference type="GO" id="GO:0000107">
    <property type="term" value="F:imidazoleglycerol-phosphate synthase activity"/>
    <property type="evidence" value="ECO:0007669"/>
    <property type="project" value="UniProtKB-UniRule"/>
</dbReference>